<gene>
    <name evidence="2" type="ORF">BPS26883_02595</name>
</gene>
<accession>A0A6P2KGI9</accession>
<dbReference type="AlphaFoldDB" id="A0A6P2KGI9"/>
<feature type="transmembrane region" description="Helical" evidence="1">
    <location>
        <begin position="62"/>
        <end position="85"/>
    </location>
</feature>
<organism evidence="2 3">
    <name type="scientific">Burkholderia pseudomultivorans</name>
    <dbReference type="NCBI Taxonomy" id="1207504"/>
    <lineage>
        <taxon>Bacteria</taxon>
        <taxon>Pseudomonadati</taxon>
        <taxon>Pseudomonadota</taxon>
        <taxon>Betaproteobacteria</taxon>
        <taxon>Burkholderiales</taxon>
        <taxon>Burkholderiaceae</taxon>
        <taxon>Burkholderia</taxon>
        <taxon>Burkholderia cepacia complex</taxon>
    </lineage>
</organism>
<protein>
    <submittedName>
        <fullName evidence="2">Uncharacterized protein</fullName>
    </submittedName>
</protein>
<name>A0A6P2KGI9_9BURK</name>
<proteinExistence type="predicted"/>
<evidence type="ECO:0000313" key="2">
    <source>
        <dbReference type="EMBL" id="VWB55636.1"/>
    </source>
</evidence>
<evidence type="ECO:0000313" key="3">
    <source>
        <dbReference type="Proteomes" id="UP000494162"/>
    </source>
</evidence>
<keyword evidence="1" id="KW-0812">Transmembrane</keyword>
<dbReference type="EMBL" id="CABVPP010000015">
    <property type="protein sequence ID" value="VWB55636.1"/>
    <property type="molecule type" value="Genomic_DNA"/>
</dbReference>
<keyword evidence="1" id="KW-1133">Transmembrane helix</keyword>
<dbReference type="Proteomes" id="UP000494162">
    <property type="component" value="Unassembled WGS sequence"/>
</dbReference>
<evidence type="ECO:0000256" key="1">
    <source>
        <dbReference type="SAM" id="Phobius"/>
    </source>
</evidence>
<sequence>MSKEISSLTKKLLESEQKALIEKERIVKMTASEIEKNLPNLLKKEFRTITKPFKEEVQETKWSILLIQASVIIGILAVGSMILLYQKNQIPKVRIDTMNGVRYQVITKEQLINSQVSPDKNLYFIPIQEN</sequence>
<keyword evidence="1" id="KW-0472">Membrane</keyword>
<reference evidence="2 3" key="1">
    <citation type="submission" date="2019-09" db="EMBL/GenBank/DDBJ databases">
        <authorList>
            <person name="Depoorter E."/>
        </authorList>
    </citation>
    <scope>NUCLEOTIDE SEQUENCE [LARGE SCALE GENOMIC DNA]</scope>
    <source>
        <strain evidence="2">LMG 26883</strain>
    </source>
</reference>